<dbReference type="PANTHER" id="PTHR30399:SF1">
    <property type="entry name" value="UTP PYROPHOSPHATASE"/>
    <property type="match status" value="1"/>
</dbReference>
<reference evidence="3" key="1">
    <citation type="submission" date="2017-09" db="EMBL/GenBank/DDBJ databases">
        <title>Depth-based differentiation of microbial function through sediment-hosted aquifers and enrichment of novel symbionts in the deep terrestrial subsurface.</title>
        <authorList>
            <person name="Probst A.J."/>
            <person name="Ladd B."/>
            <person name="Jarett J.K."/>
            <person name="Geller-Mcgrath D.E."/>
            <person name="Sieber C.M.K."/>
            <person name="Emerson J.B."/>
            <person name="Anantharaman K."/>
            <person name="Thomas B.C."/>
            <person name="Malmstrom R."/>
            <person name="Stieglmeier M."/>
            <person name="Klingl A."/>
            <person name="Woyke T."/>
            <person name="Ryan C.M."/>
            <person name="Banfield J.F."/>
        </authorList>
    </citation>
    <scope>NUCLEOTIDE SEQUENCE [LARGE SCALE GENOMIC DNA]</scope>
</reference>
<evidence type="ECO:0000313" key="3">
    <source>
        <dbReference type="Proteomes" id="UP000231183"/>
    </source>
</evidence>
<dbReference type="AlphaFoldDB" id="A0A2M6W3I9"/>
<protein>
    <recommendedName>
        <fullName evidence="1">YgjP-like metallopeptidase domain-containing protein</fullName>
    </recommendedName>
</protein>
<feature type="domain" description="YgjP-like metallopeptidase" evidence="1">
    <location>
        <begin position="31"/>
        <end position="135"/>
    </location>
</feature>
<dbReference type="Pfam" id="PF01863">
    <property type="entry name" value="YgjP-like"/>
    <property type="match status" value="1"/>
</dbReference>
<proteinExistence type="predicted"/>
<name>A0A2M6W3I9_9BACT</name>
<comment type="caution">
    <text evidence="2">The sequence shown here is derived from an EMBL/GenBank/DDBJ whole genome shotgun (WGS) entry which is preliminary data.</text>
</comment>
<gene>
    <name evidence="2" type="ORF">COU31_03400</name>
</gene>
<dbReference type="Gene3D" id="3.30.2010.10">
    <property type="entry name" value="Metalloproteases ('zincins'), catalytic domain"/>
    <property type="match status" value="1"/>
</dbReference>
<dbReference type="InterPro" id="IPR002725">
    <property type="entry name" value="YgjP-like_metallopeptidase"/>
</dbReference>
<evidence type="ECO:0000313" key="2">
    <source>
        <dbReference type="EMBL" id="PIT87369.1"/>
    </source>
</evidence>
<dbReference type="PANTHER" id="PTHR30399">
    <property type="entry name" value="UNCHARACTERIZED PROTEIN YGJP"/>
    <property type="match status" value="1"/>
</dbReference>
<sequence length="136" mass="16585">MKKKLFSLFKFKIIKTSRFKIIKSNLPRRHRLAYLKYKEQARVLVKIALEKYNLHYKLPYNQVRIKNCKTRWGSASKKGNLNFSYRLVYLPAHLAEYIVVHELCHLRQFNHSRNFWDLVSQTMPDYKELRKQLKKI</sequence>
<dbReference type="InterPro" id="IPR053136">
    <property type="entry name" value="UTP_pyrophosphatase-like"/>
</dbReference>
<organism evidence="2 3">
    <name type="scientific">Candidatus Magasanikbacteria bacterium CG10_big_fil_rev_8_21_14_0_10_40_10</name>
    <dbReference type="NCBI Taxonomy" id="1974648"/>
    <lineage>
        <taxon>Bacteria</taxon>
        <taxon>Candidatus Magasanikiibacteriota</taxon>
    </lineage>
</organism>
<evidence type="ECO:0000259" key="1">
    <source>
        <dbReference type="Pfam" id="PF01863"/>
    </source>
</evidence>
<dbReference type="EMBL" id="PFBX01000035">
    <property type="protein sequence ID" value="PIT87369.1"/>
    <property type="molecule type" value="Genomic_DNA"/>
</dbReference>
<dbReference type="CDD" id="cd07344">
    <property type="entry name" value="M48_yhfN_like"/>
    <property type="match status" value="1"/>
</dbReference>
<accession>A0A2M6W3I9</accession>
<dbReference type="Proteomes" id="UP000231183">
    <property type="component" value="Unassembled WGS sequence"/>
</dbReference>